<keyword evidence="1" id="KW-0812">Transmembrane</keyword>
<dbReference type="EMBL" id="BAAAPU010000007">
    <property type="protein sequence ID" value="GAA1978338.1"/>
    <property type="molecule type" value="Genomic_DNA"/>
</dbReference>
<comment type="caution">
    <text evidence="2">The sequence shown here is derived from an EMBL/GenBank/DDBJ whole genome shotgun (WGS) entry which is preliminary data.</text>
</comment>
<name>A0ABP5DFN0_9MICO</name>
<dbReference type="Proteomes" id="UP001500013">
    <property type="component" value="Unassembled WGS sequence"/>
</dbReference>
<evidence type="ECO:0000313" key="3">
    <source>
        <dbReference type="Proteomes" id="UP001500013"/>
    </source>
</evidence>
<feature type="transmembrane region" description="Helical" evidence="1">
    <location>
        <begin position="12"/>
        <end position="34"/>
    </location>
</feature>
<accession>A0ABP5DFN0</accession>
<proteinExistence type="predicted"/>
<dbReference type="RefSeq" id="WP_344060935.1">
    <property type="nucleotide sequence ID" value="NZ_BAAAPU010000007.1"/>
</dbReference>
<evidence type="ECO:0000313" key="2">
    <source>
        <dbReference type="EMBL" id="GAA1978338.1"/>
    </source>
</evidence>
<evidence type="ECO:0000256" key="1">
    <source>
        <dbReference type="SAM" id="Phobius"/>
    </source>
</evidence>
<protein>
    <submittedName>
        <fullName evidence="2">Uncharacterized protein</fullName>
    </submittedName>
</protein>
<keyword evidence="3" id="KW-1185">Reference proteome</keyword>
<gene>
    <name evidence="2" type="ORF">GCM10009817_18500</name>
</gene>
<keyword evidence="1" id="KW-1133">Transmembrane helix</keyword>
<reference evidence="3" key="1">
    <citation type="journal article" date="2019" name="Int. J. Syst. Evol. Microbiol.">
        <title>The Global Catalogue of Microorganisms (GCM) 10K type strain sequencing project: providing services to taxonomists for standard genome sequencing and annotation.</title>
        <authorList>
            <consortium name="The Broad Institute Genomics Platform"/>
            <consortium name="The Broad Institute Genome Sequencing Center for Infectious Disease"/>
            <person name="Wu L."/>
            <person name="Ma J."/>
        </authorList>
    </citation>
    <scope>NUCLEOTIDE SEQUENCE [LARGE SCALE GENOMIC DNA]</scope>
    <source>
        <strain evidence="3">JCM 15628</strain>
    </source>
</reference>
<sequence length="96" mass="9894">MNPVILDGASSLLAAWPLAIVALVIAWLVGAAFVRAGRPARGAQTSARGESSPSRTCRSAGHHYLKGAAGWHCSHCGDEIGHEARAPQGVREVAGV</sequence>
<keyword evidence="1" id="KW-0472">Membrane</keyword>
<organism evidence="2 3">
    <name type="scientific">Terrabacter lapilli</name>
    <dbReference type="NCBI Taxonomy" id="436231"/>
    <lineage>
        <taxon>Bacteria</taxon>
        <taxon>Bacillati</taxon>
        <taxon>Actinomycetota</taxon>
        <taxon>Actinomycetes</taxon>
        <taxon>Micrococcales</taxon>
        <taxon>Intrasporangiaceae</taxon>
        <taxon>Terrabacter</taxon>
    </lineage>
</organism>